<organism evidence="3 4">
    <name type="scientific">Orchesella dallaii</name>
    <dbReference type="NCBI Taxonomy" id="48710"/>
    <lineage>
        <taxon>Eukaryota</taxon>
        <taxon>Metazoa</taxon>
        <taxon>Ecdysozoa</taxon>
        <taxon>Arthropoda</taxon>
        <taxon>Hexapoda</taxon>
        <taxon>Collembola</taxon>
        <taxon>Entomobryomorpha</taxon>
        <taxon>Entomobryoidea</taxon>
        <taxon>Orchesellidae</taxon>
        <taxon>Orchesellinae</taxon>
        <taxon>Orchesella</taxon>
    </lineage>
</organism>
<dbReference type="PANTHER" id="PTHR20338">
    <property type="entry name" value="NUCLEAR RESPIRATORY FACTOR 1"/>
    <property type="match status" value="1"/>
</dbReference>
<dbReference type="EMBL" id="CAXLJM020000105">
    <property type="protein sequence ID" value="CAL8134896.1"/>
    <property type="molecule type" value="Genomic_DNA"/>
</dbReference>
<feature type="region of interest" description="Disordered" evidence="1">
    <location>
        <begin position="70"/>
        <end position="98"/>
    </location>
</feature>
<feature type="region of interest" description="Disordered" evidence="1">
    <location>
        <begin position="551"/>
        <end position="597"/>
    </location>
</feature>
<gene>
    <name evidence="3" type="ORF">ODALV1_LOCUS25737</name>
</gene>
<feature type="domain" description="WH1" evidence="2">
    <location>
        <begin position="338"/>
        <end position="488"/>
    </location>
</feature>
<feature type="region of interest" description="Disordered" evidence="1">
    <location>
        <begin position="284"/>
        <end position="331"/>
    </location>
</feature>
<dbReference type="InterPro" id="IPR011993">
    <property type="entry name" value="PH-like_dom_sf"/>
</dbReference>
<dbReference type="PROSITE" id="PS50229">
    <property type="entry name" value="WH1"/>
    <property type="match status" value="1"/>
</dbReference>
<feature type="region of interest" description="Disordered" evidence="1">
    <location>
        <begin position="195"/>
        <end position="260"/>
    </location>
</feature>
<feature type="compositionally biased region" description="Low complexity" evidence="1">
    <location>
        <begin position="209"/>
        <end position="222"/>
    </location>
</feature>
<feature type="region of interest" description="Disordered" evidence="1">
    <location>
        <begin position="156"/>
        <end position="183"/>
    </location>
</feature>
<name>A0ABP1RT84_9HEXA</name>
<dbReference type="Proteomes" id="UP001642540">
    <property type="component" value="Unassembled WGS sequence"/>
</dbReference>
<evidence type="ECO:0000256" key="1">
    <source>
        <dbReference type="SAM" id="MobiDB-lite"/>
    </source>
</evidence>
<feature type="compositionally biased region" description="Polar residues" evidence="1">
    <location>
        <begin position="557"/>
        <end position="569"/>
    </location>
</feature>
<dbReference type="InterPro" id="IPR039142">
    <property type="entry name" value="NRF1/Ewg"/>
</dbReference>
<dbReference type="InterPro" id="IPR000697">
    <property type="entry name" value="WH1/EVH1_dom"/>
</dbReference>
<reference evidence="3 4" key="1">
    <citation type="submission" date="2024-08" db="EMBL/GenBank/DDBJ databases">
        <authorList>
            <person name="Cucini C."/>
            <person name="Frati F."/>
        </authorList>
    </citation>
    <scope>NUCLEOTIDE SEQUENCE [LARGE SCALE GENOMIC DNA]</scope>
</reference>
<comment type="caution">
    <text evidence="3">The sequence shown here is derived from an EMBL/GenBank/DDBJ whole genome shotgun (WGS) entry which is preliminary data.</text>
</comment>
<keyword evidence="4" id="KW-1185">Reference proteome</keyword>
<protein>
    <recommendedName>
        <fullName evidence="2">WH1 domain-containing protein</fullName>
    </recommendedName>
</protein>
<evidence type="ECO:0000313" key="4">
    <source>
        <dbReference type="Proteomes" id="UP001642540"/>
    </source>
</evidence>
<accession>A0ABP1RT84</accession>
<sequence>MSGRHLIEDRSSFLRHYPSTPHLDTFRGGNCVSPGSTHRSFNQHPLSGAASNMNLMSHSYMPKTTFSTFQQQKKPTGGGGLSQGHNGNDNFRYQDDPNPYKVSTIDEYRIKVNDPFVPNKIGTHRSSQLLTFYSQEGQGDLEDDDDEDVQEQFRRMEISPRRLSSSAYDEDESEIGSGGHHHPLAYKVQRSATLKSTMSGRTERRSHMSGSASVSASSTGTGEIELDGDYIIPEPDYEGFRVGSSAGEEAEGGGSANGIIIPGPISDSSCTSSEGYSSVSAATSSSCSATDADPYAVPTTGPSSSPDEGSILEANDSGIETPTRISEKDRRKIEHGLMGQKTTIFVADCLANLYCMSKPNFVSRPNSSLSNQYHNGSYSGQSSSSSSSCGGEWILKYTGVPVLLLDLGETKSRDKRRIQIVLAELGSGLSLWKDVIDNLSSYKLMDGSHTFHTMHLSTDHTTIIGLSFDDEECAESFYRQVDKLTSDFANISLSGSKVKSKSKKDKGSSKIISKTKFVKPKKRDISQPCGFSHISSLTSTDRKRFPSLQNFLGGKGNNTIGEQRSGDQGSVSSSSHEDFVSMSPLALADSHGSDLHF</sequence>
<dbReference type="Gene3D" id="2.30.29.30">
    <property type="entry name" value="Pleckstrin-homology domain (PH domain)/Phosphotyrosine-binding domain (PTB)"/>
    <property type="match status" value="1"/>
</dbReference>
<evidence type="ECO:0000313" key="3">
    <source>
        <dbReference type="EMBL" id="CAL8134896.1"/>
    </source>
</evidence>
<evidence type="ECO:0000259" key="2">
    <source>
        <dbReference type="PROSITE" id="PS50229"/>
    </source>
</evidence>
<proteinExistence type="predicted"/>